<reference evidence="9 10" key="1">
    <citation type="submission" date="2024-03" db="EMBL/GenBank/DDBJ databases">
        <title>Genome-scale model development and genomic sequencing of the oleaginous clade Lipomyces.</title>
        <authorList>
            <consortium name="Lawrence Berkeley National Laboratory"/>
            <person name="Czajka J.J."/>
            <person name="Han Y."/>
            <person name="Kim J."/>
            <person name="Mondo S.J."/>
            <person name="Hofstad B.A."/>
            <person name="Robles A."/>
            <person name="Haridas S."/>
            <person name="Riley R."/>
            <person name="LaButti K."/>
            <person name="Pangilinan J."/>
            <person name="Andreopoulos W."/>
            <person name="Lipzen A."/>
            <person name="Yan J."/>
            <person name="Wang M."/>
            <person name="Ng V."/>
            <person name="Grigoriev I.V."/>
            <person name="Spatafora J.W."/>
            <person name="Magnuson J.K."/>
            <person name="Baker S.E."/>
            <person name="Pomraning K.R."/>
        </authorList>
    </citation>
    <scope>NUCLEOTIDE SEQUENCE [LARGE SCALE GENOMIC DNA]</scope>
    <source>
        <strain evidence="9 10">Phaff 52-87</strain>
    </source>
</reference>
<feature type="compositionally biased region" description="Low complexity" evidence="7">
    <location>
        <begin position="74"/>
        <end position="102"/>
    </location>
</feature>
<dbReference type="PROSITE" id="PS50048">
    <property type="entry name" value="ZN2_CY6_FUNGAL_2"/>
    <property type="match status" value="1"/>
</dbReference>
<dbReference type="PANTHER" id="PTHR47171:SF6">
    <property type="entry name" value="SPECIFIC TRANSCRIPTION FACTOR, PUTATIVE (AFU_ORTHOLOGUE AFUA_2G06130)-RELATED"/>
    <property type="match status" value="1"/>
</dbReference>
<keyword evidence="4" id="KW-0238">DNA-binding</keyword>
<dbReference type="Gene3D" id="4.10.240.10">
    <property type="entry name" value="Zn(2)-C6 fungal-type DNA-binding domain"/>
    <property type="match status" value="1"/>
</dbReference>
<dbReference type="SUPFAM" id="SSF57701">
    <property type="entry name" value="Zn2/Cys6 DNA-binding domain"/>
    <property type="match status" value="1"/>
</dbReference>
<proteinExistence type="predicted"/>
<dbReference type="InterPro" id="IPR052073">
    <property type="entry name" value="Amide_Lactam_Regulators"/>
</dbReference>
<dbReference type="PANTHER" id="PTHR47171">
    <property type="entry name" value="FARA-RELATED"/>
    <property type="match status" value="1"/>
</dbReference>
<dbReference type="EMBL" id="JBBJBU010000015">
    <property type="protein sequence ID" value="KAK7202794.1"/>
    <property type="molecule type" value="Genomic_DNA"/>
</dbReference>
<keyword evidence="6" id="KW-0539">Nucleus</keyword>
<evidence type="ECO:0000256" key="2">
    <source>
        <dbReference type="ARBA" id="ARBA00022833"/>
    </source>
</evidence>
<evidence type="ECO:0000256" key="3">
    <source>
        <dbReference type="ARBA" id="ARBA00023015"/>
    </source>
</evidence>
<keyword evidence="2" id="KW-0862">Zinc</keyword>
<evidence type="ECO:0000259" key="8">
    <source>
        <dbReference type="PROSITE" id="PS50048"/>
    </source>
</evidence>
<evidence type="ECO:0000256" key="6">
    <source>
        <dbReference type="ARBA" id="ARBA00023242"/>
    </source>
</evidence>
<dbReference type="Proteomes" id="UP001498771">
    <property type="component" value="Unassembled WGS sequence"/>
</dbReference>
<dbReference type="Pfam" id="PF04082">
    <property type="entry name" value="Fungal_trans"/>
    <property type="match status" value="1"/>
</dbReference>
<dbReference type="InterPro" id="IPR007219">
    <property type="entry name" value="XnlR_reg_dom"/>
</dbReference>
<keyword evidence="5" id="KW-0804">Transcription</keyword>
<evidence type="ECO:0000256" key="4">
    <source>
        <dbReference type="ARBA" id="ARBA00023125"/>
    </source>
</evidence>
<evidence type="ECO:0000313" key="9">
    <source>
        <dbReference type="EMBL" id="KAK7202794.1"/>
    </source>
</evidence>
<dbReference type="InterPro" id="IPR001138">
    <property type="entry name" value="Zn2Cys6_DnaBD"/>
</dbReference>
<dbReference type="CDD" id="cd12148">
    <property type="entry name" value="fungal_TF_MHR"/>
    <property type="match status" value="1"/>
</dbReference>
<dbReference type="RefSeq" id="XP_064765827.1">
    <property type="nucleotide sequence ID" value="XM_064915550.1"/>
</dbReference>
<dbReference type="CDD" id="cd00067">
    <property type="entry name" value="GAL4"/>
    <property type="match status" value="1"/>
</dbReference>
<feature type="region of interest" description="Disordered" evidence="7">
    <location>
        <begin position="66"/>
        <end position="102"/>
    </location>
</feature>
<name>A0ABR1EYW1_9ASCO</name>
<dbReference type="PROSITE" id="PS00463">
    <property type="entry name" value="ZN2_CY6_FUNGAL_1"/>
    <property type="match status" value="1"/>
</dbReference>
<dbReference type="GeneID" id="90041062"/>
<accession>A0ABR1EYW1</accession>
<evidence type="ECO:0000256" key="7">
    <source>
        <dbReference type="SAM" id="MobiDB-lite"/>
    </source>
</evidence>
<evidence type="ECO:0000313" key="10">
    <source>
        <dbReference type="Proteomes" id="UP001498771"/>
    </source>
</evidence>
<keyword evidence="10" id="KW-1185">Reference proteome</keyword>
<dbReference type="InterPro" id="IPR036864">
    <property type="entry name" value="Zn2-C6_fun-type_DNA-bd_sf"/>
</dbReference>
<evidence type="ECO:0000256" key="5">
    <source>
        <dbReference type="ARBA" id="ARBA00023163"/>
    </source>
</evidence>
<feature type="domain" description="Zn(2)-C6 fungal-type" evidence="8">
    <location>
        <begin position="20"/>
        <end position="53"/>
    </location>
</feature>
<comment type="caution">
    <text evidence="9">The sequence shown here is derived from an EMBL/GenBank/DDBJ whole genome shotgun (WGS) entry which is preliminary data.</text>
</comment>
<protein>
    <recommendedName>
        <fullName evidence="8">Zn(2)-C6 fungal-type domain-containing protein</fullName>
    </recommendedName>
</protein>
<sequence>MFVFPANNDGYRQRKKSFKACEQCKRQRRRCQPSNKPTSGCAKCMRNNIRCSLIVDLPPTFGAKKSPAAVLGDGSSPAESNSSKENAEKSGSSRSPISGSISPGLQAALEMRPKSPGRLELESVMSINSAIARTRNEMHSLPRPAPIARSHPGAITSIGAVVNPIDHEIIPPAEAVVAESDSTVTTPRRFISNLDPTSELVQGGSVDNDKIGVWLASENATAGPGNDQRRQVHVPPPMNQQLVLYLNTLRAFEVLPEPERDGLVDVYFRQINSILPLVDEKIFRRQLMKQEHSLVLLQCILLAACRHPEAGQFLRETEPRDFAAATHAKIKALLFASLEQDPITLVRVYALASLHSEGPRGLTDAAKDISLAFHYAHYSGIHLRRDHLETAAPNTMSALQKLWLSLWCLDHMSACVTGHPLNSHPRDVGLPMDDSTWAATRAEPLARITEACYMLDTTIDLYRPRPSEKVLDLKQPVFEKEEIMPRLVHSTAIMLFYKRLHSLTEQLPESTMQTLLTAAEDILEIAEERRIDLPPLPIVPYSVAMTLTVFLRLYPAPAARTGWRRSCELLDNMGRYWWIAEAMSSMGKRVFKKLEEDYNRITGDWTLEDYISSDRAPAANGQTMGGVLDQAWIFQELDKDVVDYWFPNMSELDQLYAEVDMPADLVS</sequence>
<keyword evidence="1" id="KW-0479">Metal-binding</keyword>
<keyword evidence="3" id="KW-0805">Transcription regulation</keyword>
<evidence type="ECO:0000256" key="1">
    <source>
        <dbReference type="ARBA" id="ARBA00022723"/>
    </source>
</evidence>
<gene>
    <name evidence="9" type="ORF">BZA70DRAFT_93694</name>
</gene>
<organism evidence="9 10">
    <name type="scientific">Myxozyma melibiosi</name>
    <dbReference type="NCBI Taxonomy" id="54550"/>
    <lineage>
        <taxon>Eukaryota</taxon>
        <taxon>Fungi</taxon>
        <taxon>Dikarya</taxon>
        <taxon>Ascomycota</taxon>
        <taxon>Saccharomycotina</taxon>
        <taxon>Lipomycetes</taxon>
        <taxon>Lipomycetales</taxon>
        <taxon>Lipomycetaceae</taxon>
        <taxon>Myxozyma</taxon>
    </lineage>
</organism>